<dbReference type="Pfam" id="PF01051">
    <property type="entry name" value="Rep3_N"/>
    <property type="match status" value="1"/>
</dbReference>
<comment type="similarity">
    <text evidence="1">Belongs to the initiator RepB protein family.</text>
</comment>
<dbReference type="Gene3D" id="1.10.10.10">
    <property type="entry name" value="Winged helix-like DNA-binding domain superfamily/Winged helix DNA-binding domain"/>
    <property type="match status" value="2"/>
</dbReference>
<proteinExistence type="inferred from homology"/>
<dbReference type="RefSeq" id="WP_245918038.1">
    <property type="nucleotide sequence ID" value="NZ_FNDU01000028.1"/>
</dbReference>
<name>A0A1G8RJS1_9BACI</name>
<dbReference type="InterPro" id="IPR036390">
    <property type="entry name" value="WH_DNA-bd_sf"/>
</dbReference>
<dbReference type="GO" id="GO:0006270">
    <property type="term" value="P:DNA replication initiation"/>
    <property type="evidence" value="ECO:0007669"/>
    <property type="project" value="InterPro"/>
</dbReference>
<reference evidence="3 4" key="1">
    <citation type="submission" date="2016-10" db="EMBL/GenBank/DDBJ databases">
        <authorList>
            <person name="de Groot N.N."/>
        </authorList>
    </citation>
    <scope>NUCLEOTIDE SEQUENCE [LARGE SCALE GENOMIC DNA]</scope>
    <source>
        <strain evidence="4">P4B,CCM 7963,CECT 7998,DSM 25260,IBRC-M 10614,KCTC 13821</strain>
    </source>
</reference>
<organism evidence="3 4">
    <name type="scientific">Alteribacillus bidgolensis</name>
    <dbReference type="NCBI Taxonomy" id="930129"/>
    <lineage>
        <taxon>Bacteria</taxon>
        <taxon>Bacillati</taxon>
        <taxon>Bacillota</taxon>
        <taxon>Bacilli</taxon>
        <taxon>Bacillales</taxon>
        <taxon>Bacillaceae</taxon>
        <taxon>Alteribacillus</taxon>
    </lineage>
</organism>
<dbReference type="EMBL" id="FNDU01000028">
    <property type="protein sequence ID" value="SDJ17172.1"/>
    <property type="molecule type" value="Genomic_DNA"/>
</dbReference>
<feature type="domain" description="Initiator Rep protein WH1" evidence="2">
    <location>
        <begin position="12"/>
        <end position="154"/>
    </location>
</feature>
<dbReference type="InterPro" id="IPR036388">
    <property type="entry name" value="WH-like_DNA-bd_sf"/>
</dbReference>
<protein>
    <submittedName>
        <fullName evidence="3">Protein involved in initiation of plasmid replication</fullName>
    </submittedName>
</protein>
<dbReference type="Proteomes" id="UP000199017">
    <property type="component" value="Unassembled WGS sequence"/>
</dbReference>
<keyword evidence="4" id="KW-1185">Reference proteome</keyword>
<gene>
    <name evidence="3" type="ORF">SAMN05216352_12818</name>
</gene>
<accession>A0A1G8RJS1</accession>
<dbReference type="Pfam" id="PF21205">
    <property type="entry name" value="Rep3_C"/>
    <property type="match status" value="1"/>
</dbReference>
<dbReference type="InterPro" id="IPR000525">
    <property type="entry name" value="Initiator_Rep_WH1"/>
</dbReference>
<evidence type="ECO:0000313" key="3">
    <source>
        <dbReference type="EMBL" id="SDJ17172.1"/>
    </source>
</evidence>
<dbReference type="GO" id="GO:0003887">
    <property type="term" value="F:DNA-directed DNA polymerase activity"/>
    <property type="evidence" value="ECO:0007669"/>
    <property type="project" value="InterPro"/>
</dbReference>
<evidence type="ECO:0000313" key="4">
    <source>
        <dbReference type="Proteomes" id="UP000199017"/>
    </source>
</evidence>
<evidence type="ECO:0000259" key="2">
    <source>
        <dbReference type="Pfam" id="PF01051"/>
    </source>
</evidence>
<evidence type="ECO:0000256" key="1">
    <source>
        <dbReference type="ARBA" id="ARBA00038283"/>
    </source>
</evidence>
<dbReference type="SUPFAM" id="SSF46785">
    <property type="entry name" value="Winged helix' DNA-binding domain"/>
    <property type="match status" value="2"/>
</dbReference>
<sequence length="383" mass="45226">MSNLEHRELKSIVTKSNELIQASYRLGLTEQRIILYLVSKIQPTDEEFKTYTLSIKSLHDILGLKGNPKYSELKEITRDLMKKVFQVHMNGSLYQMSWLSSVVYNDDKGTVSLRFDPVLKPFLLELKKNFTSYKYENIVKLRSSYSIRIYELLKQYERLKERYFTVEDFRSILGLENQYKTYGNLKNRVIKPAKKELENFSDLRFDLEEVKTGRKVTGIKFLIEKNDMGTNPSPQNLETSLFINKVETFAQKYKFKISEEEIYHWLIYKEKVLELMEQIDNKKDVKSPLHYINKVIGYTKDRKSNTPADKAIPSHSQLISDFVNRYKGEMGSVPKWSIEEEFKKFMKDAGVTDEDLDLLLEKQRNEIIELTQNTIARNRRKRA</sequence>
<dbReference type="AlphaFoldDB" id="A0A1G8RJS1"/>